<keyword evidence="2 3" id="KW-0413">Isomerase</keyword>
<dbReference type="InterPro" id="IPR004380">
    <property type="entry name" value="Asp_race"/>
</dbReference>
<protein>
    <submittedName>
        <fullName evidence="3">Amino acid racemase</fullName>
        <ecNumber evidence="3">5.1.1.-</ecNumber>
    </submittedName>
</protein>
<dbReference type="Gene3D" id="3.40.50.1860">
    <property type="match status" value="2"/>
</dbReference>
<dbReference type="RefSeq" id="WP_131959210.1">
    <property type="nucleotide sequence ID" value="NZ_SMFL01000005.1"/>
</dbReference>
<dbReference type="NCBIfam" id="TIGR00035">
    <property type="entry name" value="asp_race"/>
    <property type="match status" value="1"/>
</dbReference>
<accession>A0A4R5DKD0</accession>
<dbReference type="SUPFAM" id="SSF53681">
    <property type="entry name" value="Aspartate/glutamate racemase"/>
    <property type="match status" value="2"/>
</dbReference>
<keyword evidence="4" id="KW-1185">Reference proteome</keyword>
<gene>
    <name evidence="3" type="ORF">E0F88_15650</name>
</gene>
<dbReference type="OrthoDB" id="9803739at2"/>
<dbReference type="AlphaFoldDB" id="A0A4R5DKD0"/>
<sequence length="227" mass="25972">MKRIALLGGTSWPSTLEYYTELNQRINQKLGGSHSCPMLLYNIDYHEIKSRYADGWAEIPLLLKTEIENILALNPDGLIICNNTLHKAFDQIKNEMQIQTPVFHVIDLTQEFILKNKWNRVLLLATKFTMEDDFFKKPLMDAGIEVAIPDPEERAAIQEIQTELAKGIIKDEFISYFQTLADKYDDFDAFILACTELPLAFRNVTAKPVLINTIAVQCEKAIDFILS</sequence>
<dbReference type="EMBL" id="SMFL01000005">
    <property type="protein sequence ID" value="TDE14626.1"/>
    <property type="molecule type" value="Genomic_DNA"/>
</dbReference>
<name>A0A4R5DKD0_9BACT</name>
<dbReference type="InterPro" id="IPR001920">
    <property type="entry name" value="Asp/Glu_race"/>
</dbReference>
<evidence type="ECO:0000313" key="4">
    <source>
        <dbReference type="Proteomes" id="UP000294850"/>
    </source>
</evidence>
<proteinExistence type="inferred from homology"/>
<dbReference type="PANTHER" id="PTHR21198:SF7">
    <property type="entry name" value="ASPARTATE-GLUTAMATE RACEMASE FAMILY"/>
    <property type="match status" value="1"/>
</dbReference>
<dbReference type="Pfam" id="PF01177">
    <property type="entry name" value="Asp_Glu_race"/>
    <property type="match status" value="1"/>
</dbReference>
<evidence type="ECO:0000256" key="2">
    <source>
        <dbReference type="ARBA" id="ARBA00023235"/>
    </source>
</evidence>
<reference evidence="3 4" key="1">
    <citation type="submission" date="2019-03" db="EMBL/GenBank/DDBJ databases">
        <title>Dyadobacter AR-3-6 sp. nov., isolated from arctic soil.</title>
        <authorList>
            <person name="Chaudhary D.K."/>
        </authorList>
    </citation>
    <scope>NUCLEOTIDE SEQUENCE [LARGE SCALE GENOMIC DNA]</scope>
    <source>
        <strain evidence="3 4">AR-3-6</strain>
    </source>
</reference>
<dbReference type="Proteomes" id="UP000294850">
    <property type="component" value="Unassembled WGS sequence"/>
</dbReference>
<dbReference type="GO" id="GO:0047661">
    <property type="term" value="F:amino-acid racemase activity"/>
    <property type="evidence" value="ECO:0007669"/>
    <property type="project" value="InterPro"/>
</dbReference>
<comment type="caution">
    <text evidence="3">The sequence shown here is derived from an EMBL/GenBank/DDBJ whole genome shotgun (WGS) entry which is preliminary data.</text>
</comment>
<evidence type="ECO:0000313" key="3">
    <source>
        <dbReference type="EMBL" id="TDE14626.1"/>
    </source>
</evidence>
<evidence type="ECO:0000256" key="1">
    <source>
        <dbReference type="ARBA" id="ARBA00007847"/>
    </source>
</evidence>
<dbReference type="InterPro" id="IPR015942">
    <property type="entry name" value="Asp/Glu/hydantoin_racemase"/>
</dbReference>
<organism evidence="3 4">
    <name type="scientific">Dyadobacter psychrotolerans</name>
    <dbReference type="NCBI Taxonomy" id="2541721"/>
    <lineage>
        <taxon>Bacteria</taxon>
        <taxon>Pseudomonadati</taxon>
        <taxon>Bacteroidota</taxon>
        <taxon>Cytophagia</taxon>
        <taxon>Cytophagales</taxon>
        <taxon>Spirosomataceae</taxon>
        <taxon>Dyadobacter</taxon>
    </lineage>
</organism>
<dbReference type="EC" id="5.1.1.-" evidence="3"/>
<dbReference type="PANTHER" id="PTHR21198">
    <property type="entry name" value="GLUTAMATE RACEMASE"/>
    <property type="match status" value="1"/>
</dbReference>
<comment type="similarity">
    <text evidence="1">Belongs to the aspartate/glutamate racemases family.</text>
</comment>